<dbReference type="PANTHER" id="PTHR40841">
    <property type="entry name" value="SIDEROPHORE TRIACETYLFUSARININE C ESTERASE"/>
    <property type="match status" value="1"/>
</dbReference>
<evidence type="ECO:0000256" key="3">
    <source>
        <dbReference type="SAM" id="SignalP"/>
    </source>
</evidence>
<dbReference type="AlphaFoldDB" id="A0A2W5Q4G5"/>
<protein>
    <submittedName>
        <fullName evidence="4">Esterase</fullName>
    </submittedName>
</protein>
<sequence length="319" mass="34102">MRCRRRILLMGAMGLAFGLPPATAARAEDAGMAAREARWTPVDDRTARLDITSALTGRDYAVLVRIPEGPAPAEGWPTLWMLDGFATFPLVADRRLADGTAPGGLIIAVGFPSGEDFDNARRSEAYTPVPDADPGAPRSGPVFGGAGGFRRFLLEELRPEIARRFPLASDRGTLFGFSYGGLFTLDTVLTAPGSFTRYWAASPSLWFSEAQIPRRLRAGAGPAAAPGDGLPRVTITAGLEEQFPTEPLPAERLAHLRRRAMIDNTTEVARLLGEAGFPVELRQMPGLDHMGMLRDGAERILDAAFGADPFAGTTAGAAR</sequence>
<reference evidence="4 5" key="1">
    <citation type="submission" date="2017-08" db="EMBL/GenBank/DDBJ databases">
        <title>Infants hospitalized years apart are colonized by the same room-sourced microbial strains.</title>
        <authorList>
            <person name="Brooks B."/>
            <person name="Olm M.R."/>
            <person name="Firek B.A."/>
            <person name="Baker R."/>
            <person name="Thomas B.C."/>
            <person name="Morowitz M.J."/>
            <person name="Banfield J.F."/>
        </authorList>
    </citation>
    <scope>NUCLEOTIDE SEQUENCE [LARGE SCALE GENOMIC DNA]</scope>
    <source>
        <strain evidence="4">S2_005_002_R2_34</strain>
    </source>
</reference>
<evidence type="ECO:0000256" key="2">
    <source>
        <dbReference type="ARBA" id="ARBA00022801"/>
    </source>
</evidence>
<dbReference type="PANTHER" id="PTHR40841:SF2">
    <property type="entry name" value="SIDEROPHORE-DEGRADING ESTERASE (EUROFUNG)"/>
    <property type="match status" value="1"/>
</dbReference>
<evidence type="ECO:0000313" key="5">
    <source>
        <dbReference type="Proteomes" id="UP000249185"/>
    </source>
</evidence>
<dbReference type="InterPro" id="IPR029058">
    <property type="entry name" value="AB_hydrolase_fold"/>
</dbReference>
<dbReference type="InterPro" id="IPR000801">
    <property type="entry name" value="Esterase-like"/>
</dbReference>
<evidence type="ECO:0000256" key="1">
    <source>
        <dbReference type="ARBA" id="ARBA00005622"/>
    </source>
</evidence>
<organism evidence="4 5">
    <name type="scientific">Rhodovulum sulfidophilum</name>
    <name type="common">Rhodobacter sulfidophilus</name>
    <dbReference type="NCBI Taxonomy" id="35806"/>
    <lineage>
        <taxon>Bacteria</taxon>
        <taxon>Pseudomonadati</taxon>
        <taxon>Pseudomonadota</taxon>
        <taxon>Alphaproteobacteria</taxon>
        <taxon>Rhodobacterales</taxon>
        <taxon>Paracoccaceae</taxon>
        <taxon>Rhodovulum</taxon>
    </lineage>
</organism>
<accession>A0A2W5Q4G5</accession>
<proteinExistence type="inferred from homology"/>
<keyword evidence="3" id="KW-0732">Signal</keyword>
<evidence type="ECO:0000313" key="4">
    <source>
        <dbReference type="EMBL" id="PZQ52237.1"/>
    </source>
</evidence>
<keyword evidence="2" id="KW-0378">Hydrolase</keyword>
<comment type="similarity">
    <text evidence="1">Belongs to the esterase D family.</text>
</comment>
<gene>
    <name evidence="4" type="ORF">DI556_00810</name>
</gene>
<dbReference type="Gene3D" id="3.40.50.1820">
    <property type="entry name" value="alpha/beta hydrolase"/>
    <property type="match status" value="1"/>
</dbReference>
<dbReference type="Proteomes" id="UP000249185">
    <property type="component" value="Unassembled WGS sequence"/>
</dbReference>
<dbReference type="GO" id="GO:0016788">
    <property type="term" value="F:hydrolase activity, acting on ester bonds"/>
    <property type="evidence" value="ECO:0007669"/>
    <property type="project" value="TreeGrafter"/>
</dbReference>
<dbReference type="SUPFAM" id="SSF53474">
    <property type="entry name" value="alpha/beta-Hydrolases"/>
    <property type="match status" value="1"/>
</dbReference>
<comment type="caution">
    <text evidence="4">The sequence shown here is derived from an EMBL/GenBank/DDBJ whole genome shotgun (WGS) entry which is preliminary data.</text>
</comment>
<dbReference type="InterPro" id="IPR052558">
    <property type="entry name" value="Siderophore_Hydrolase_D"/>
</dbReference>
<dbReference type="Pfam" id="PF00756">
    <property type="entry name" value="Esterase"/>
    <property type="match status" value="1"/>
</dbReference>
<dbReference type="EMBL" id="QFPW01000001">
    <property type="protein sequence ID" value="PZQ52237.1"/>
    <property type="molecule type" value="Genomic_DNA"/>
</dbReference>
<name>A0A2W5Q4G5_RHOSU</name>
<feature type="chain" id="PRO_5016142690" evidence="3">
    <location>
        <begin position="25"/>
        <end position="319"/>
    </location>
</feature>
<feature type="signal peptide" evidence="3">
    <location>
        <begin position="1"/>
        <end position="24"/>
    </location>
</feature>